<dbReference type="KEGG" id="ebt:EBL_c07840"/>
<gene>
    <name evidence="2" type="ordered locus">EBL_c07840</name>
</gene>
<dbReference type="AlphaFoldDB" id="I2B5V3"/>
<name>I2B5V3_SHIBC</name>
<reference evidence="2 3" key="1">
    <citation type="journal article" date="2012" name="J. Bacteriol.">
        <title>Complete genome sequence of the B12-producing Shimwellia blattae strain DSM 4481, isolated from a cockroach.</title>
        <authorList>
            <person name="Brzuszkiewicz E."/>
            <person name="Waschkowitz T."/>
            <person name="Wiezer A."/>
            <person name="Daniel R."/>
        </authorList>
    </citation>
    <scope>NUCLEOTIDE SEQUENCE [LARGE SCALE GENOMIC DNA]</scope>
    <source>
        <strain evidence="3">ATCC 29907 / DSM 4481 / JCM 1650 / NBRC 105725 / CDC 9005-74</strain>
    </source>
</reference>
<keyword evidence="3" id="KW-1185">Reference proteome</keyword>
<feature type="transmembrane region" description="Helical" evidence="1">
    <location>
        <begin position="40"/>
        <end position="66"/>
    </location>
</feature>
<keyword evidence="1" id="KW-1133">Transmembrane helix</keyword>
<evidence type="ECO:0000256" key="1">
    <source>
        <dbReference type="SAM" id="Phobius"/>
    </source>
</evidence>
<accession>I2B5V3</accession>
<organism evidence="2 3">
    <name type="scientific">Shimwellia blattae (strain ATCC 29907 / DSM 4481 / JCM 1650 / NBRC 105725 / CDC 9005-74)</name>
    <name type="common">Escherichia blattae</name>
    <dbReference type="NCBI Taxonomy" id="630626"/>
    <lineage>
        <taxon>Bacteria</taxon>
        <taxon>Pseudomonadati</taxon>
        <taxon>Pseudomonadota</taxon>
        <taxon>Gammaproteobacteria</taxon>
        <taxon>Enterobacterales</taxon>
        <taxon>Enterobacteriaceae</taxon>
        <taxon>Shimwellia</taxon>
    </lineage>
</organism>
<keyword evidence="1" id="KW-0472">Membrane</keyword>
<dbReference type="STRING" id="630626.EBL_c07840"/>
<evidence type="ECO:0000313" key="3">
    <source>
        <dbReference type="Proteomes" id="UP000001955"/>
    </source>
</evidence>
<dbReference type="HOGENOM" id="CLU_2791666_0_0_6"/>
<evidence type="ECO:0000313" key="2">
    <source>
        <dbReference type="EMBL" id="AFJ45907.1"/>
    </source>
</evidence>
<sequence length="68" mass="7548">MHLHLPVPDRNHAGIISLRKGGLLHGRNAISARNHTTIKVFIETIITLVFFCELASVICGAAWRLISF</sequence>
<protein>
    <submittedName>
        <fullName evidence="2">Uncharacterized protein</fullName>
    </submittedName>
</protein>
<proteinExistence type="predicted"/>
<dbReference type="Proteomes" id="UP000001955">
    <property type="component" value="Chromosome"/>
</dbReference>
<dbReference type="EMBL" id="CP001560">
    <property type="protein sequence ID" value="AFJ45907.1"/>
    <property type="molecule type" value="Genomic_DNA"/>
</dbReference>
<keyword evidence="1" id="KW-0812">Transmembrane</keyword>